<sequence>MENLQNFARTPQFLRKVINEARRSFIRNDDTYNNEADSENSTEAYIDEMELSHSLTLNEEALKQLPEQKRPVFIFEWLRYLEKVLPVAQKSDIKSCQKKLVQQLTEHIQGSPGPPTRKLIASCLATLFSVGDTFMLFDTVNACNDILKNKDDSPSYLPTKLAAICVLGSMYEKLGRMMGRSYEETVQILIRTLRNAESQARAEIMITLEKVCAGMGTAISNVHKDIYKATKHCLTDRVMAVRVAAAKCVLEMINHAPFLYQTELESLATLCFRAFDGSNYEVRCAVAKLLGTLLAFTQQPPEGANKKPGQPISTKNQARNVSLDEALGILMSGFLRGGVSFLKGTGEIIKGSSSVNREVRVGVTHSYVVFVQFMGSVWLERNLSTFLMHVLDLVANPKAASSHVDAVYSRKCINFILRSIIGKMLGEKAQTSACKELIHIIAKQMNSIDFNPENAKDSNQETLFSQHLLVCALQELGSLVLGLGTTAQSLLHDHSLNSIDATCAVLVHPCAAARLAAAWCLRCFCVAVPSQITPLIDRFVDAIEQMRSSPEAIAGYSAALAATLGSVRYSPLGIPHTKGKVVFNTAEELLRSASQNSRMSLNRTQAGWLLIGAIMTLGSPVVKGLLPRMLLLWRNSFPRSNKELESEKARGDAFTWQVTLEGRAGALSVMHSFLLNCPDLVTEDITRRLLTPIESALAMLVNLSSVLKSYGTQLKASAAMVRLRLYETLSLLPPNALESSYTHLLRMLVAEFTLSENPANTTNSLLRALCHGDDSIILGTWLQETDHRTIEDQLQPNSAAGSGALEHDPCCLYRPPISGLVGTAAIAAVANTQGNKVDQCPGPLPLGVAVIDMSVT</sequence>
<dbReference type="GO" id="GO:0042147">
    <property type="term" value="P:retrograde transport, endosome to Golgi"/>
    <property type="evidence" value="ECO:0007669"/>
    <property type="project" value="TreeGrafter"/>
</dbReference>
<dbReference type="InterPro" id="IPR016024">
    <property type="entry name" value="ARM-type_fold"/>
</dbReference>
<comment type="similarity">
    <text evidence="1">Belongs to the HEATR5 family.</text>
</comment>
<proteinExistence type="inferred from homology"/>
<evidence type="ECO:0000256" key="2">
    <source>
        <dbReference type="ARBA" id="ARBA00022737"/>
    </source>
</evidence>
<protein>
    <recommendedName>
        <fullName evidence="3">HEAT repeat-containing protein 5A</fullName>
    </recommendedName>
</protein>
<dbReference type="GO" id="GO:0006897">
    <property type="term" value="P:endocytosis"/>
    <property type="evidence" value="ECO:0007669"/>
    <property type="project" value="TreeGrafter"/>
</dbReference>
<reference evidence="4" key="1">
    <citation type="submission" date="2015-06" db="EMBL/GenBank/DDBJ databases">
        <authorList>
            <person name="Hoefler B.C."/>
            <person name="Straight P.D."/>
        </authorList>
    </citation>
    <scope>NUCLEOTIDE SEQUENCE</scope>
</reference>
<dbReference type="PANTHER" id="PTHR21663">
    <property type="entry name" value="HYPOTHETICAL HEAT DOMAIN-CONTAINING"/>
    <property type="match status" value="1"/>
</dbReference>
<dbReference type="SUPFAM" id="SSF48371">
    <property type="entry name" value="ARM repeat"/>
    <property type="match status" value="1"/>
</dbReference>
<dbReference type="GO" id="GO:0016020">
    <property type="term" value="C:membrane"/>
    <property type="evidence" value="ECO:0007669"/>
    <property type="project" value="TreeGrafter"/>
</dbReference>
<feature type="non-terminal residue" evidence="4">
    <location>
        <position position="856"/>
    </location>
</feature>
<dbReference type="PANTHER" id="PTHR21663:SF0">
    <property type="entry name" value="HEAT REPEAT-CONTAINING PROTEIN 5B"/>
    <property type="match status" value="1"/>
</dbReference>
<evidence type="ECO:0000256" key="3">
    <source>
        <dbReference type="ARBA" id="ARBA00070811"/>
    </source>
</evidence>
<dbReference type="FunFam" id="1.25.10.10:FF:000098">
    <property type="entry name" value="HEAT repeat-containing protein 5A isoform X2"/>
    <property type="match status" value="1"/>
</dbReference>
<dbReference type="GO" id="GO:0030139">
    <property type="term" value="C:endocytic vesicle"/>
    <property type="evidence" value="ECO:0007669"/>
    <property type="project" value="TreeGrafter"/>
</dbReference>
<name>A0A0K8VMU8_BACLA</name>
<keyword evidence="2" id="KW-0677">Repeat</keyword>
<dbReference type="InterPro" id="IPR011989">
    <property type="entry name" value="ARM-like"/>
</dbReference>
<dbReference type="GO" id="GO:0005794">
    <property type="term" value="C:Golgi apparatus"/>
    <property type="evidence" value="ECO:0007669"/>
    <property type="project" value="TreeGrafter"/>
</dbReference>
<dbReference type="EMBL" id="GDHF01012136">
    <property type="protein sequence ID" value="JAI40178.1"/>
    <property type="molecule type" value="Transcribed_RNA"/>
</dbReference>
<evidence type="ECO:0000256" key="1">
    <source>
        <dbReference type="ARBA" id="ARBA00008304"/>
    </source>
</evidence>
<dbReference type="GO" id="GO:0008104">
    <property type="term" value="P:intracellular protein localization"/>
    <property type="evidence" value="ECO:0007669"/>
    <property type="project" value="TreeGrafter"/>
</dbReference>
<accession>A0A0K8VMU8</accession>
<dbReference type="GO" id="GO:0005829">
    <property type="term" value="C:cytosol"/>
    <property type="evidence" value="ECO:0007669"/>
    <property type="project" value="GOC"/>
</dbReference>
<dbReference type="InterPro" id="IPR040108">
    <property type="entry name" value="Laa1/Sip1/HEATR5"/>
</dbReference>
<dbReference type="OrthoDB" id="192608at2759"/>
<dbReference type="Gene3D" id="1.25.10.10">
    <property type="entry name" value="Leucine-rich Repeat Variant"/>
    <property type="match status" value="1"/>
</dbReference>
<gene>
    <name evidence="4" type="primary">heatr5b_2</name>
    <name evidence="4" type="ORF">c1_g2_i3</name>
</gene>
<dbReference type="AlphaFoldDB" id="A0A0K8VMU8"/>
<evidence type="ECO:0000313" key="4">
    <source>
        <dbReference type="EMBL" id="JAI40178.1"/>
    </source>
</evidence>
<organism evidence="4">
    <name type="scientific">Bactrocera latifrons</name>
    <name type="common">Malaysian fruit fly</name>
    <name type="synonym">Chaetodacus latifrons</name>
    <dbReference type="NCBI Taxonomy" id="174628"/>
    <lineage>
        <taxon>Eukaryota</taxon>
        <taxon>Metazoa</taxon>
        <taxon>Ecdysozoa</taxon>
        <taxon>Arthropoda</taxon>
        <taxon>Hexapoda</taxon>
        <taxon>Insecta</taxon>
        <taxon>Pterygota</taxon>
        <taxon>Neoptera</taxon>
        <taxon>Endopterygota</taxon>
        <taxon>Diptera</taxon>
        <taxon>Brachycera</taxon>
        <taxon>Muscomorpha</taxon>
        <taxon>Tephritoidea</taxon>
        <taxon>Tephritidae</taxon>
        <taxon>Bactrocera</taxon>
        <taxon>Bactrocera</taxon>
    </lineage>
</organism>